<feature type="transmembrane region" description="Helical" evidence="2">
    <location>
        <begin position="48"/>
        <end position="68"/>
    </location>
</feature>
<keyword evidence="4" id="KW-0808">Transferase</keyword>
<feature type="transmembrane region" description="Helical" evidence="2">
    <location>
        <begin position="108"/>
        <end position="126"/>
    </location>
</feature>
<evidence type="ECO:0000313" key="5">
    <source>
        <dbReference type="Proteomes" id="UP000479526"/>
    </source>
</evidence>
<sequence length="436" mass="48596">MAAAVTSSSPPVVSQRDPFLDNAKFWAIVLVVCGHLVEDLRDVPYAHALYLFVYTFHMPLFITISGYLSRNFTRLRAQKLVSTLLVPYVIFEIAYSLPRWILYGKFQLTLLDPYFLTWFLLSLFIWRLSTPVWFQVKWPLAVAVGISLISGASALPDELSMNRTLGLLPFYVLGLVLTPQHFDLLKRRWVRLTGALVLAVGIGITFLVHYEVPTEWIRWRHAYTRIGVDNVTGAGIRLLMLVIGAVLVAAFLSIITSRKTWFTALGGLTIYAYLLHGFVVKGLDRFHDQLNNPIGVAAVIVFGVALTAVLCTPPFRRLFKWAIEPNLKWAFKSDPARQSPPPVEPPPGDRPHAATPQFGPDDGEPQTGRPQSGVSRTWPHDAAPRTGRPQGDTSQIWPNEGTHPPAPPAWPNDGAPHRTNQPQGGTSHVWPKDGEP</sequence>
<keyword evidence="5" id="KW-1185">Reference proteome</keyword>
<evidence type="ECO:0000313" key="4">
    <source>
        <dbReference type="EMBL" id="NAS22323.1"/>
    </source>
</evidence>
<keyword evidence="4" id="KW-0012">Acyltransferase</keyword>
<keyword evidence="2" id="KW-0472">Membrane</keyword>
<dbReference type="GO" id="GO:0016747">
    <property type="term" value="F:acyltransferase activity, transferring groups other than amino-acyl groups"/>
    <property type="evidence" value="ECO:0007669"/>
    <property type="project" value="InterPro"/>
</dbReference>
<feature type="transmembrane region" description="Helical" evidence="2">
    <location>
        <begin position="189"/>
        <end position="210"/>
    </location>
</feature>
<dbReference type="PANTHER" id="PTHR37312">
    <property type="entry name" value="MEMBRANE-BOUND ACYLTRANSFERASE YKRP-RELATED"/>
    <property type="match status" value="1"/>
</dbReference>
<dbReference type="EMBL" id="WXEW01000003">
    <property type="protein sequence ID" value="NAS22323.1"/>
    <property type="molecule type" value="Genomic_DNA"/>
</dbReference>
<feature type="transmembrane region" description="Helical" evidence="2">
    <location>
        <begin position="138"/>
        <end position="155"/>
    </location>
</feature>
<keyword evidence="2" id="KW-0812">Transmembrane</keyword>
<dbReference type="AlphaFoldDB" id="A0A7C9JDI4"/>
<feature type="transmembrane region" description="Helical" evidence="2">
    <location>
        <begin position="80"/>
        <end position="102"/>
    </location>
</feature>
<keyword evidence="2" id="KW-1133">Transmembrane helix</keyword>
<dbReference type="InterPro" id="IPR052734">
    <property type="entry name" value="Nod_factor_acetyltransferase"/>
</dbReference>
<dbReference type="Pfam" id="PF01757">
    <property type="entry name" value="Acyl_transf_3"/>
    <property type="match status" value="1"/>
</dbReference>
<feature type="region of interest" description="Disordered" evidence="1">
    <location>
        <begin position="332"/>
        <end position="436"/>
    </location>
</feature>
<accession>A0A7C9JDI4</accession>
<feature type="transmembrane region" description="Helical" evidence="2">
    <location>
        <begin position="261"/>
        <end position="280"/>
    </location>
</feature>
<dbReference type="Proteomes" id="UP000479526">
    <property type="component" value="Unassembled WGS sequence"/>
</dbReference>
<protein>
    <submittedName>
        <fullName evidence="4">Acyltransferase family protein</fullName>
    </submittedName>
</protein>
<proteinExistence type="predicted"/>
<name>A0A7C9JDI4_9ACTN</name>
<comment type="caution">
    <text evidence="4">The sequence shown here is derived from an EMBL/GenBank/DDBJ whole genome shotgun (WGS) entry which is preliminary data.</text>
</comment>
<dbReference type="RefSeq" id="WP_161479713.1">
    <property type="nucleotide sequence ID" value="NZ_WXEW01000003.1"/>
</dbReference>
<dbReference type="PANTHER" id="PTHR37312:SF1">
    <property type="entry name" value="MEMBRANE-BOUND ACYLTRANSFERASE YKRP-RELATED"/>
    <property type="match status" value="1"/>
</dbReference>
<evidence type="ECO:0000259" key="3">
    <source>
        <dbReference type="Pfam" id="PF01757"/>
    </source>
</evidence>
<gene>
    <name evidence="4" type="ORF">GT755_11580</name>
</gene>
<evidence type="ECO:0000256" key="2">
    <source>
        <dbReference type="SAM" id="Phobius"/>
    </source>
</evidence>
<feature type="transmembrane region" description="Helical" evidence="2">
    <location>
        <begin position="234"/>
        <end position="254"/>
    </location>
</feature>
<feature type="transmembrane region" description="Helical" evidence="2">
    <location>
        <begin position="292"/>
        <end position="311"/>
    </location>
</feature>
<organism evidence="4 5">
    <name type="scientific">Herbidospora solisilvae</name>
    <dbReference type="NCBI Taxonomy" id="2696284"/>
    <lineage>
        <taxon>Bacteria</taxon>
        <taxon>Bacillati</taxon>
        <taxon>Actinomycetota</taxon>
        <taxon>Actinomycetes</taxon>
        <taxon>Streptosporangiales</taxon>
        <taxon>Streptosporangiaceae</taxon>
        <taxon>Herbidospora</taxon>
    </lineage>
</organism>
<evidence type="ECO:0000256" key="1">
    <source>
        <dbReference type="SAM" id="MobiDB-lite"/>
    </source>
</evidence>
<feature type="transmembrane region" description="Helical" evidence="2">
    <location>
        <begin position="161"/>
        <end position="177"/>
    </location>
</feature>
<feature type="domain" description="Acyltransferase 3" evidence="3">
    <location>
        <begin position="18"/>
        <end position="310"/>
    </location>
</feature>
<dbReference type="InterPro" id="IPR002656">
    <property type="entry name" value="Acyl_transf_3_dom"/>
</dbReference>
<reference evidence="4 5" key="1">
    <citation type="submission" date="2020-01" db="EMBL/GenBank/DDBJ databases">
        <title>Herbidospora sp. NEAU-GS84 nov., a novel actinomycete isolated from soil.</title>
        <authorList>
            <person name="Han L."/>
        </authorList>
    </citation>
    <scope>NUCLEOTIDE SEQUENCE [LARGE SCALE GENOMIC DNA]</scope>
    <source>
        <strain evidence="4 5">NEAU-GS84</strain>
    </source>
</reference>